<dbReference type="PANTHER" id="PTHR33434:SF3">
    <property type="entry name" value="DEGV DOMAIN-CONTAINING PROTEIN YITS"/>
    <property type="match status" value="1"/>
</dbReference>
<keyword evidence="2" id="KW-0446">Lipid-binding</keyword>
<dbReference type="Gene3D" id="3.40.50.10170">
    <property type="match status" value="1"/>
</dbReference>
<proteinExistence type="predicted"/>
<dbReference type="AlphaFoldDB" id="A0AAJ1TEJ6"/>
<name>A0AAJ1TEJ6_9BACL</name>
<dbReference type="InterPro" id="IPR050270">
    <property type="entry name" value="DegV_domain_contain"/>
</dbReference>
<accession>A0AAJ1TEJ6</accession>
<dbReference type="PANTHER" id="PTHR33434">
    <property type="entry name" value="DEGV DOMAIN-CONTAINING PROTEIN DR_1986-RELATED"/>
    <property type="match status" value="1"/>
</dbReference>
<protein>
    <submittedName>
        <fullName evidence="3">DegV family protein with EDD domain</fullName>
    </submittedName>
</protein>
<evidence type="ECO:0000313" key="4">
    <source>
        <dbReference type="Proteomes" id="UP001238450"/>
    </source>
</evidence>
<evidence type="ECO:0000256" key="2">
    <source>
        <dbReference type="ARBA" id="ARBA00023121"/>
    </source>
</evidence>
<dbReference type="Pfam" id="PF02645">
    <property type="entry name" value="DegV"/>
    <property type="match status" value="1"/>
</dbReference>
<dbReference type="RefSeq" id="WP_307252466.1">
    <property type="nucleotide sequence ID" value="NZ_JAUSUV010000006.1"/>
</dbReference>
<organism evidence="3 4">
    <name type="scientific">Croceifilum oryzae</name>
    <dbReference type="NCBI Taxonomy" id="1553429"/>
    <lineage>
        <taxon>Bacteria</taxon>
        <taxon>Bacillati</taxon>
        <taxon>Bacillota</taxon>
        <taxon>Bacilli</taxon>
        <taxon>Bacillales</taxon>
        <taxon>Thermoactinomycetaceae</taxon>
        <taxon>Croceifilum</taxon>
    </lineage>
</organism>
<gene>
    <name evidence="3" type="ORF">J2Z48_001596</name>
</gene>
<keyword evidence="4" id="KW-1185">Reference proteome</keyword>
<comment type="caution">
    <text evidence="3">The sequence shown here is derived from an EMBL/GenBank/DDBJ whole genome shotgun (WGS) entry which is preliminary data.</text>
</comment>
<evidence type="ECO:0000313" key="3">
    <source>
        <dbReference type="EMBL" id="MDQ0417423.1"/>
    </source>
</evidence>
<dbReference type="EMBL" id="JAUSUV010000006">
    <property type="protein sequence ID" value="MDQ0417423.1"/>
    <property type="molecule type" value="Genomic_DNA"/>
</dbReference>
<dbReference type="Proteomes" id="UP001238450">
    <property type="component" value="Unassembled WGS sequence"/>
</dbReference>
<comment type="function">
    <text evidence="1">May bind long-chain fatty acids, such as palmitate, and may play a role in lipid transport or fatty acid metabolism.</text>
</comment>
<dbReference type="Gene3D" id="3.30.1180.10">
    <property type="match status" value="1"/>
</dbReference>
<reference evidence="3 4" key="1">
    <citation type="submission" date="2023-07" db="EMBL/GenBank/DDBJ databases">
        <title>Genomic Encyclopedia of Type Strains, Phase IV (KMG-IV): sequencing the most valuable type-strain genomes for metagenomic binning, comparative biology and taxonomic classification.</title>
        <authorList>
            <person name="Goeker M."/>
        </authorList>
    </citation>
    <scope>NUCLEOTIDE SEQUENCE [LARGE SCALE GENOMIC DNA]</scope>
    <source>
        <strain evidence="3 4">DSM 46876</strain>
    </source>
</reference>
<dbReference type="InterPro" id="IPR043168">
    <property type="entry name" value="DegV_C"/>
</dbReference>
<dbReference type="InterPro" id="IPR003797">
    <property type="entry name" value="DegV"/>
</dbReference>
<dbReference type="PROSITE" id="PS51482">
    <property type="entry name" value="DEGV"/>
    <property type="match status" value="1"/>
</dbReference>
<dbReference type="SUPFAM" id="SSF82549">
    <property type="entry name" value="DAK1/DegV-like"/>
    <property type="match status" value="1"/>
</dbReference>
<evidence type="ECO:0000256" key="1">
    <source>
        <dbReference type="ARBA" id="ARBA00003238"/>
    </source>
</evidence>
<dbReference type="GO" id="GO:0008289">
    <property type="term" value="F:lipid binding"/>
    <property type="evidence" value="ECO:0007669"/>
    <property type="project" value="UniProtKB-KW"/>
</dbReference>
<sequence>MSKIAIITDSSCDLPKDLVAKLGISVVPLRVIYKSGEFRDGIDIEATDIYERLEIEVPTTSMPSPEDIYATFEKVRSEGFTHCLVISVSSGLSGTYNTFKLIASEFDDLHIHVIDSKYLSWALGYQVIEAAKLVREKLDFGEIVEKIEAMKKQISAYFVVDTLEYLKAGGRIGRVSALFGSMLNVKPIISVDDDGKYFPLTVARGKKQAMKKLCQLVQDHVDSAKASIAIVQGRAEKEAEAFADRIRQLGDNIVDIYVGNVSPALVVHAGPGLVGLIIKNEK</sequence>
<dbReference type="NCBIfam" id="TIGR00762">
    <property type="entry name" value="DegV"/>
    <property type="match status" value="1"/>
</dbReference>